<dbReference type="GO" id="GO:0003676">
    <property type="term" value="F:nucleic acid binding"/>
    <property type="evidence" value="ECO:0007669"/>
    <property type="project" value="InterPro"/>
</dbReference>
<proteinExistence type="predicted"/>
<dbReference type="Gene3D" id="3.30.420.10">
    <property type="entry name" value="Ribonuclease H-like superfamily/Ribonuclease H"/>
    <property type="match status" value="1"/>
</dbReference>
<dbReference type="PANTHER" id="PTHR47326">
    <property type="entry name" value="TRANSPOSABLE ELEMENT TC3 TRANSPOSASE-LIKE PROTEIN"/>
    <property type="match status" value="1"/>
</dbReference>
<feature type="transmembrane region" description="Helical" evidence="1">
    <location>
        <begin position="402"/>
        <end position="424"/>
    </location>
</feature>
<evidence type="ECO:0000256" key="1">
    <source>
        <dbReference type="SAM" id="Phobius"/>
    </source>
</evidence>
<reference evidence="2" key="1">
    <citation type="journal article" date="2023" name="Insect Mol. Biol.">
        <title>Genome sequencing provides insights into the evolution of gene families encoding plant cell wall-degrading enzymes in longhorned beetles.</title>
        <authorList>
            <person name="Shin N.R."/>
            <person name="Okamura Y."/>
            <person name="Kirsch R."/>
            <person name="Pauchet Y."/>
        </authorList>
    </citation>
    <scope>NUCLEOTIDE SEQUENCE</scope>
    <source>
        <strain evidence="2">AMC_N1</strain>
    </source>
</reference>
<protein>
    <submittedName>
        <fullName evidence="2">Uncharacterized protein</fullName>
    </submittedName>
</protein>
<keyword evidence="3" id="KW-1185">Reference proteome</keyword>
<comment type="caution">
    <text evidence="2">The sequence shown here is derived from an EMBL/GenBank/DDBJ whole genome shotgun (WGS) entry which is preliminary data.</text>
</comment>
<evidence type="ECO:0000313" key="3">
    <source>
        <dbReference type="Proteomes" id="UP001162162"/>
    </source>
</evidence>
<keyword evidence="1" id="KW-1133">Transmembrane helix</keyword>
<gene>
    <name evidence="2" type="ORF">NQ318_013779</name>
</gene>
<dbReference type="EMBL" id="JAPWTK010000008">
    <property type="protein sequence ID" value="KAJ8960495.1"/>
    <property type="molecule type" value="Genomic_DNA"/>
</dbReference>
<dbReference type="InterPro" id="IPR036397">
    <property type="entry name" value="RNaseH_sf"/>
</dbReference>
<organism evidence="2 3">
    <name type="scientific">Aromia moschata</name>
    <dbReference type="NCBI Taxonomy" id="1265417"/>
    <lineage>
        <taxon>Eukaryota</taxon>
        <taxon>Metazoa</taxon>
        <taxon>Ecdysozoa</taxon>
        <taxon>Arthropoda</taxon>
        <taxon>Hexapoda</taxon>
        <taxon>Insecta</taxon>
        <taxon>Pterygota</taxon>
        <taxon>Neoptera</taxon>
        <taxon>Endopterygota</taxon>
        <taxon>Coleoptera</taxon>
        <taxon>Polyphaga</taxon>
        <taxon>Cucujiformia</taxon>
        <taxon>Chrysomeloidea</taxon>
        <taxon>Cerambycidae</taxon>
        <taxon>Cerambycinae</taxon>
        <taxon>Callichromatini</taxon>
        <taxon>Aromia</taxon>
    </lineage>
</organism>
<dbReference type="AlphaFoldDB" id="A0AAV8Z9B3"/>
<evidence type="ECO:0000313" key="2">
    <source>
        <dbReference type="EMBL" id="KAJ8960495.1"/>
    </source>
</evidence>
<keyword evidence="1" id="KW-0472">Membrane</keyword>
<dbReference type="PANTHER" id="PTHR47326:SF1">
    <property type="entry name" value="HTH PSQ-TYPE DOMAIN-CONTAINING PROTEIN"/>
    <property type="match status" value="1"/>
</dbReference>
<sequence>MADFMEKRDFYAMSAILKRLESVESAIKILSSTPTIASTSLHNPEGFNHNSNPGNRKITPENIRIRKFVKLACLWIAEVIHVLVRCAQLKELLMLPKVCVKTQEPQLITEHNNVSRTSLRRILHKDLGLFTYKLHLTQEVKENDHPLRYRFSCRLCVTAYRVCPESNVSEFFFLRLYAPARALRAGIVVGGSGNKIEQTGSPTSVVRKTPIYHSHLGIIIFVSSDGQIESFVEAMPSKTKSSFEKFFYTGLRITVILPVCGVCHYFSIKVHVGTRKLYFSRSDDAASVLALHSVREAPRLSLRRRAIETETSKSYLPRIFKQNRILPFKPKFRHTLEEGDEAKRLDFCLEMGNRVLNDVGFHKRILFSDESSFSTNGVVSSQHCRYWSETNPHFTISCRRQYFIKVNVWCAVSYTNCIIGPYFFQRKFKS</sequence>
<accession>A0AAV8Z9B3</accession>
<name>A0AAV8Z9B3_9CUCU</name>
<keyword evidence="1" id="KW-0812">Transmembrane</keyword>
<dbReference type="Proteomes" id="UP001162162">
    <property type="component" value="Unassembled WGS sequence"/>
</dbReference>